<dbReference type="Gene3D" id="3.40.50.720">
    <property type="entry name" value="NAD(P)-binding Rossmann-like Domain"/>
    <property type="match status" value="1"/>
</dbReference>
<gene>
    <name evidence="3" type="ORF">H072_6780</name>
</gene>
<dbReference type="STRING" id="1284197.S8BJF7"/>
<name>S8BJF7_DACHA</name>
<dbReference type="AlphaFoldDB" id="S8BJF7"/>
<evidence type="ECO:0000313" key="4">
    <source>
        <dbReference type="Proteomes" id="UP000015100"/>
    </source>
</evidence>
<dbReference type="InterPro" id="IPR036291">
    <property type="entry name" value="NAD(P)-bd_dom_sf"/>
</dbReference>
<accession>S8BJF7</accession>
<dbReference type="InterPro" id="IPR002347">
    <property type="entry name" value="SDR_fam"/>
</dbReference>
<dbReference type="HOGENOM" id="CLU_010194_8_0_1"/>
<proteinExistence type="inferred from homology"/>
<dbReference type="SUPFAM" id="SSF51735">
    <property type="entry name" value="NAD(P)-binding Rossmann-fold domains"/>
    <property type="match status" value="1"/>
</dbReference>
<evidence type="ECO:0000256" key="1">
    <source>
        <dbReference type="ARBA" id="ARBA00006484"/>
    </source>
</evidence>
<reference evidence="4" key="2">
    <citation type="submission" date="2013-04" db="EMBL/GenBank/DDBJ databases">
        <title>Genomic mechanisms accounting for the adaptation to parasitism in nematode-trapping fungi.</title>
        <authorList>
            <person name="Ahren D.G."/>
        </authorList>
    </citation>
    <scope>NUCLEOTIDE SEQUENCE [LARGE SCALE GENOMIC DNA]</scope>
    <source>
        <strain evidence="4">CBS 200.50</strain>
    </source>
</reference>
<protein>
    <submittedName>
        <fullName evidence="3">Uncharacterized protein</fullName>
    </submittedName>
</protein>
<dbReference type="PANTHER" id="PTHR42760:SF37">
    <property type="entry name" value="CLAVALDEHYDE DEHYDROGENASE"/>
    <property type="match status" value="1"/>
</dbReference>
<keyword evidence="2" id="KW-0560">Oxidoreductase</keyword>
<sequence>MDYRGITNNTKVVHNFVKYHHKTYDTISPLKADLTNKSVVITGASKGVGYATAISFAKAGCSKIAIAARSSLDKLEAEIKEAAKAAGRTEPVVVSAKVDVTSESDVKSFASQVGEKFGGSVDLLINNAGYLEEWAPFAETKPDEWWKTWEVNIKGLYLCSVHFIPLVLESSTKTIFNISSNGAHNTTTGASAYQTTKFAVCRLTEFMTNDHWEKGLVAIALHPGSVMTELASGMPEHMHKLLIDNPELPGDAMVWFGKERREWLAGRFVCINWDVEELEARKQEIVEKDLLKFRIIV</sequence>
<evidence type="ECO:0000313" key="3">
    <source>
        <dbReference type="EMBL" id="EPS39433.1"/>
    </source>
</evidence>
<dbReference type="OrthoDB" id="1933717at2759"/>
<dbReference type="Pfam" id="PF00106">
    <property type="entry name" value="adh_short"/>
    <property type="match status" value="1"/>
</dbReference>
<dbReference type="GO" id="GO:0016616">
    <property type="term" value="F:oxidoreductase activity, acting on the CH-OH group of donors, NAD or NADP as acceptor"/>
    <property type="evidence" value="ECO:0007669"/>
    <property type="project" value="TreeGrafter"/>
</dbReference>
<dbReference type="PANTHER" id="PTHR42760">
    <property type="entry name" value="SHORT-CHAIN DEHYDROGENASES/REDUCTASES FAMILY MEMBER"/>
    <property type="match status" value="1"/>
</dbReference>
<reference evidence="3 4" key="1">
    <citation type="journal article" date="2013" name="PLoS Genet.">
        <title>Genomic mechanisms accounting for the adaptation to parasitism in nematode-trapping fungi.</title>
        <authorList>
            <person name="Meerupati T."/>
            <person name="Andersson K.M."/>
            <person name="Friman E."/>
            <person name="Kumar D."/>
            <person name="Tunlid A."/>
            <person name="Ahren D."/>
        </authorList>
    </citation>
    <scope>NUCLEOTIDE SEQUENCE [LARGE SCALE GENOMIC DNA]</scope>
    <source>
        <strain evidence="3 4">CBS 200.50</strain>
    </source>
</reference>
<comment type="similarity">
    <text evidence="1">Belongs to the short-chain dehydrogenases/reductases (SDR) family.</text>
</comment>
<dbReference type="PRINTS" id="PR00081">
    <property type="entry name" value="GDHRDH"/>
</dbReference>
<dbReference type="EMBL" id="AQGS01000471">
    <property type="protein sequence ID" value="EPS39433.1"/>
    <property type="molecule type" value="Genomic_DNA"/>
</dbReference>
<dbReference type="eggNOG" id="KOG0725">
    <property type="taxonomic scope" value="Eukaryota"/>
</dbReference>
<dbReference type="OMA" id="AGCLEEW"/>
<organism evidence="3 4">
    <name type="scientific">Dactylellina haptotyla (strain CBS 200.50)</name>
    <name type="common">Nematode-trapping fungus</name>
    <name type="synonym">Monacrosporium haptotylum</name>
    <dbReference type="NCBI Taxonomy" id="1284197"/>
    <lineage>
        <taxon>Eukaryota</taxon>
        <taxon>Fungi</taxon>
        <taxon>Dikarya</taxon>
        <taxon>Ascomycota</taxon>
        <taxon>Pezizomycotina</taxon>
        <taxon>Orbiliomycetes</taxon>
        <taxon>Orbiliales</taxon>
        <taxon>Orbiliaceae</taxon>
        <taxon>Dactylellina</taxon>
    </lineage>
</organism>
<evidence type="ECO:0000256" key="2">
    <source>
        <dbReference type="ARBA" id="ARBA00023002"/>
    </source>
</evidence>
<dbReference type="CDD" id="cd05233">
    <property type="entry name" value="SDR_c"/>
    <property type="match status" value="1"/>
</dbReference>
<keyword evidence="4" id="KW-1185">Reference proteome</keyword>
<dbReference type="Proteomes" id="UP000015100">
    <property type="component" value="Unassembled WGS sequence"/>
</dbReference>
<comment type="caution">
    <text evidence="3">The sequence shown here is derived from an EMBL/GenBank/DDBJ whole genome shotgun (WGS) entry which is preliminary data.</text>
</comment>